<keyword evidence="5" id="KW-0027">Amidation</keyword>
<evidence type="ECO:0000256" key="3">
    <source>
        <dbReference type="ARBA" id="ARBA00022525"/>
    </source>
</evidence>
<sequence length="156" mass="17944">MSTTFRRFCKLTFTLTMLASLVLLQATQQVDCANLRGLGGENSPGWNKNHFESSAMRQRSSETDISNLNQGVSREDLRRLMNKLYREDPTNFNTMILRLVRSASEGIRGISQVKNNDNNGEDESIDGLLTERQNRDYYGWMDFGKRSFDDVDDYQP</sequence>
<evidence type="ECO:0000256" key="5">
    <source>
        <dbReference type="ARBA" id="ARBA00022815"/>
    </source>
</evidence>
<dbReference type="Pfam" id="PF00918">
    <property type="entry name" value="Gastrin"/>
    <property type="match status" value="1"/>
</dbReference>
<dbReference type="InterPro" id="IPR013152">
    <property type="entry name" value="Gastrin/cholecystokinin_CS"/>
</dbReference>
<evidence type="ECO:0000256" key="4">
    <source>
        <dbReference type="ARBA" id="ARBA00022685"/>
    </source>
</evidence>
<evidence type="ECO:0000313" key="10">
    <source>
        <dbReference type="Proteomes" id="UP001642483"/>
    </source>
</evidence>
<evidence type="ECO:0000256" key="1">
    <source>
        <dbReference type="ARBA" id="ARBA00004613"/>
    </source>
</evidence>
<dbReference type="Proteomes" id="UP001642483">
    <property type="component" value="Unassembled WGS sequence"/>
</dbReference>
<organism evidence="9 10">
    <name type="scientific">Clavelina lepadiformis</name>
    <name type="common">Light-bulb sea squirt</name>
    <name type="synonym">Ascidia lepadiformis</name>
    <dbReference type="NCBI Taxonomy" id="159417"/>
    <lineage>
        <taxon>Eukaryota</taxon>
        <taxon>Metazoa</taxon>
        <taxon>Chordata</taxon>
        <taxon>Tunicata</taxon>
        <taxon>Ascidiacea</taxon>
        <taxon>Aplousobranchia</taxon>
        <taxon>Clavelinidae</taxon>
        <taxon>Clavelina</taxon>
    </lineage>
</organism>
<dbReference type="EMBL" id="CAWYQH010000002">
    <property type="protein sequence ID" value="CAK8673378.1"/>
    <property type="molecule type" value="Genomic_DNA"/>
</dbReference>
<gene>
    <name evidence="9" type="ORF">CVLEPA_LOCUS3174</name>
</gene>
<proteinExistence type="inferred from homology"/>
<feature type="chain" id="PRO_5046256661" description="Gastrin/cholecystokinin peptide hormone domain-containing protein" evidence="7">
    <location>
        <begin position="33"/>
        <end position="156"/>
    </location>
</feature>
<dbReference type="InterPro" id="IPR001651">
    <property type="entry name" value="Gastrin/CCK"/>
</dbReference>
<name>A0ABP0F3W9_CLALP</name>
<evidence type="ECO:0000256" key="7">
    <source>
        <dbReference type="SAM" id="SignalP"/>
    </source>
</evidence>
<evidence type="ECO:0000313" key="9">
    <source>
        <dbReference type="EMBL" id="CAK8673378.1"/>
    </source>
</evidence>
<dbReference type="PROSITE" id="PS00259">
    <property type="entry name" value="GASTRIN"/>
    <property type="match status" value="1"/>
</dbReference>
<feature type="signal peptide" evidence="7">
    <location>
        <begin position="1"/>
        <end position="32"/>
    </location>
</feature>
<evidence type="ECO:0000259" key="8">
    <source>
        <dbReference type="Pfam" id="PF00918"/>
    </source>
</evidence>
<keyword evidence="7" id="KW-0732">Signal</keyword>
<keyword evidence="10" id="KW-1185">Reference proteome</keyword>
<accession>A0ABP0F3W9</accession>
<evidence type="ECO:0000256" key="6">
    <source>
        <dbReference type="RuleBase" id="RU004362"/>
    </source>
</evidence>
<comment type="caution">
    <text evidence="9">The sequence shown here is derived from an EMBL/GenBank/DDBJ whole genome shotgun (WGS) entry which is preliminary data.</text>
</comment>
<comment type="subcellular location">
    <subcellularLocation>
        <location evidence="1 6">Secreted</location>
    </subcellularLocation>
</comment>
<protein>
    <recommendedName>
        <fullName evidence="8">Gastrin/cholecystokinin peptide hormone domain-containing protein</fullName>
    </recommendedName>
</protein>
<keyword evidence="4" id="KW-0165">Cleavage on pair of basic residues</keyword>
<feature type="domain" description="Gastrin/cholecystokinin peptide hormone" evidence="8">
    <location>
        <begin position="53"/>
        <end position="152"/>
    </location>
</feature>
<evidence type="ECO:0000256" key="2">
    <source>
        <dbReference type="ARBA" id="ARBA00006273"/>
    </source>
</evidence>
<comment type="similarity">
    <text evidence="2 6">Belongs to the gastrin/cholecystokinin family.</text>
</comment>
<reference evidence="9 10" key="1">
    <citation type="submission" date="2024-02" db="EMBL/GenBank/DDBJ databases">
        <authorList>
            <person name="Daric V."/>
            <person name="Darras S."/>
        </authorList>
    </citation>
    <scope>NUCLEOTIDE SEQUENCE [LARGE SCALE GENOMIC DNA]</scope>
</reference>
<keyword evidence="3" id="KW-0964">Secreted</keyword>